<accession>A0ABW3ZPT4</accession>
<proteinExistence type="predicted"/>
<keyword evidence="2" id="KW-1185">Reference proteome</keyword>
<organism evidence="1 2">
    <name type="scientific">Lentibacillus salinarum</name>
    <dbReference type="NCBI Taxonomy" id="446820"/>
    <lineage>
        <taxon>Bacteria</taxon>
        <taxon>Bacillati</taxon>
        <taxon>Bacillota</taxon>
        <taxon>Bacilli</taxon>
        <taxon>Bacillales</taxon>
        <taxon>Bacillaceae</taxon>
        <taxon>Lentibacillus</taxon>
    </lineage>
</organism>
<evidence type="ECO:0000313" key="1">
    <source>
        <dbReference type="EMBL" id="MFD1360143.1"/>
    </source>
</evidence>
<sequence length="87" mass="10019">MGYLLPVTQYQYRDYQKRTVKAQQDPFHIEKPYRTIMEANYHSRALNEAAVRTNTRRGVGLTGVKRPDPETIYAEVTGTGRHFSSSV</sequence>
<protein>
    <submittedName>
        <fullName evidence="1">Uncharacterized protein</fullName>
    </submittedName>
</protein>
<dbReference type="Proteomes" id="UP001597178">
    <property type="component" value="Unassembled WGS sequence"/>
</dbReference>
<name>A0ABW3ZPT4_9BACI</name>
<gene>
    <name evidence="1" type="ORF">ACFQ4A_00465</name>
</gene>
<comment type="caution">
    <text evidence="1">The sequence shown here is derived from an EMBL/GenBank/DDBJ whole genome shotgun (WGS) entry which is preliminary data.</text>
</comment>
<evidence type="ECO:0000313" key="2">
    <source>
        <dbReference type="Proteomes" id="UP001597178"/>
    </source>
</evidence>
<dbReference type="RefSeq" id="WP_382396860.1">
    <property type="nucleotide sequence ID" value="NZ_JBHTNH010000001.1"/>
</dbReference>
<reference evidence="2" key="1">
    <citation type="journal article" date="2019" name="Int. J. Syst. Evol. Microbiol.">
        <title>The Global Catalogue of Microorganisms (GCM) 10K type strain sequencing project: providing services to taxonomists for standard genome sequencing and annotation.</title>
        <authorList>
            <consortium name="The Broad Institute Genomics Platform"/>
            <consortium name="The Broad Institute Genome Sequencing Center for Infectious Disease"/>
            <person name="Wu L."/>
            <person name="Ma J."/>
        </authorList>
    </citation>
    <scope>NUCLEOTIDE SEQUENCE [LARGE SCALE GENOMIC DNA]</scope>
    <source>
        <strain evidence="2">CCUG 54822</strain>
    </source>
</reference>
<dbReference type="EMBL" id="JBHTNH010000001">
    <property type="protein sequence ID" value="MFD1360143.1"/>
    <property type="molecule type" value="Genomic_DNA"/>
</dbReference>